<sequence>MDHLFNKLKKHHESNIYPFHMPGHKRNMKNFGNFFQMDITEIDGFDNLHHTEGILEEAQNRTAKLYGSKEVHFLVNGSTAGLLSAISGCTQKGDKILMARNCHKSVYNAVYLNDLEVEYLYPETISGINIAGGISSKKVETLINKDDRISVVVITSPTYEGVVSDIESIAQVVHKYKKLLIVDEAHGAHFGFHPYFPKSAIMLGADIVIQSLHKTMPALTQSALLHFNIDKDRKEYKKVKEYLSIYQTSSPSYLLVGSMDYVTELMIENRQELFEQFVEHLVNCRLRISRLKNIRLFGNENIGKHDIFELDYSKLVLDVSDTTINGNQLYQRLRNEYGLQLEMAAGNFGLAMTSCMDTIEGFRRLVYALKEVDHRVVRTEKLNRTLYNVSVKSVMSISDALRTEGKKVDFDKAAGCIIKEYIFLYPPGIPFIVPGEILDEQLIKKVREYQKQELNVQGTFDKDLKVIEVVR</sequence>
<dbReference type="GO" id="GO:0016831">
    <property type="term" value="F:carboxy-lyase activity"/>
    <property type="evidence" value="ECO:0007669"/>
    <property type="project" value="UniProtKB-KW"/>
</dbReference>
<evidence type="ECO:0000313" key="8">
    <source>
        <dbReference type="EMBL" id="RDU23572.1"/>
    </source>
</evidence>
<dbReference type="Pfam" id="PF03711">
    <property type="entry name" value="OKR_DC_1_C"/>
    <property type="match status" value="1"/>
</dbReference>
<keyword evidence="5" id="KW-0456">Lyase</keyword>
<proteinExistence type="inferred from homology"/>
<dbReference type="InterPro" id="IPR036633">
    <property type="entry name" value="Prn/Lys/Arg_de-COase_C_sf"/>
</dbReference>
<dbReference type="OrthoDB" id="9815233at2"/>
<dbReference type="GO" id="GO:0008483">
    <property type="term" value="F:transaminase activity"/>
    <property type="evidence" value="ECO:0007669"/>
    <property type="project" value="UniProtKB-KW"/>
</dbReference>
<dbReference type="RefSeq" id="WP_115481861.1">
    <property type="nucleotide sequence ID" value="NZ_QRCT01000023.1"/>
</dbReference>
<dbReference type="Proteomes" id="UP000255036">
    <property type="component" value="Unassembled WGS sequence"/>
</dbReference>
<evidence type="ECO:0000256" key="1">
    <source>
        <dbReference type="ARBA" id="ARBA00001933"/>
    </source>
</evidence>
<accession>A0A371AVL1</accession>
<dbReference type="InterPro" id="IPR015424">
    <property type="entry name" value="PyrdxlP-dep_Trfase"/>
</dbReference>
<feature type="domain" description="Orn/Lys/Arg decarboxylase C-terminal" evidence="7">
    <location>
        <begin position="380"/>
        <end position="441"/>
    </location>
</feature>
<dbReference type="EMBL" id="QRCT01000023">
    <property type="protein sequence ID" value="RDU23572.1"/>
    <property type="molecule type" value="Genomic_DNA"/>
</dbReference>
<gene>
    <name evidence="8" type="ORF">DWV06_09055</name>
</gene>
<dbReference type="SUPFAM" id="SSF53383">
    <property type="entry name" value="PLP-dependent transferases"/>
    <property type="match status" value="1"/>
</dbReference>
<dbReference type="PANTHER" id="PTHR43277:SF4">
    <property type="entry name" value="ARGININE DECARBOXYLASE"/>
    <property type="match status" value="1"/>
</dbReference>
<keyword evidence="8" id="KW-0808">Transferase</keyword>
<evidence type="ECO:0000256" key="3">
    <source>
        <dbReference type="ARBA" id="ARBA00022793"/>
    </source>
</evidence>
<organism evidence="8 9">
    <name type="scientific">Anaerosacchariphilus polymeriproducens</name>
    <dbReference type="NCBI Taxonomy" id="1812858"/>
    <lineage>
        <taxon>Bacteria</taxon>
        <taxon>Bacillati</taxon>
        <taxon>Bacillota</taxon>
        <taxon>Clostridia</taxon>
        <taxon>Lachnospirales</taxon>
        <taxon>Lachnospiraceae</taxon>
        <taxon>Anaerosacchariphilus</taxon>
    </lineage>
</organism>
<evidence type="ECO:0000313" key="9">
    <source>
        <dbReference type="Proteomes" id="UP000255036"/>
    </source>
</evidence>
<dbReference type="PANTHER" id="PTHR43277">
    <property type="entry name" value="ARGININE DECARBOXYLASE"/>
    <property type="match status" value="1"/>
</dbReference>
<dbReference type="AlphaFoldDB" id="A0A371AVL1"/>
<keyword evidence="8" id="KW-0032">Aminotransferase</keyword>
<protein>
    <submittedName>
        <fullName evidence="8">Aminotransferase class I/II-fold pyridoxal phosphate-dependent enzyme</fullName>
    </submittedName>
</protein>
<keyword evidence="9" id="KW-1185">Reference proteome</keyword>
<dbReference type="Gene3D" id="3.40.640.10">
    <property type="entry name" value="Type I PLP-dependent aspartate aminotransferase-like (Major domain)"/>
    <property type="match status" value="1"/>
</dbReference>
<comment type="similarity">
    <text evidence="2">Belongs to the Orn/Lys/Arg decarboxylase class-I family.</text>
</comment>
<dbReference type="Pfam" id="PF01276">
    <property type="entry name" value="OKR_DC_1"/>
    <property type="match status" value="1"/>
</dbReference>
<dbReference type="SUPFAM" id="SSF55904">
    <property type="entry name" value="Ornithine decarboxylase C-terminal domain"/>
    <property type="match status" value="1"/>
</dbReference>
<keyword evidence="4" id="KW-0663">Pyridoxal phosphate</keyword>
<evidence type="ECO:0000259" key="6">
    <source>
        <dbReference type="Pfam" id="PF01276"/>
    </source>
</evidence>
<evidence type="ECO:0000256" key="2">
    <source>
        <dbReference type="ARBA" id="ARBA00010671"/>
    </source>
</evidence>
<comment type="caution">
    <text evidence="8">The sequence shown here is derived from an EMBL/GenBank/DDBJ whole genome shotgun (WGS) entry which is preliminary data.</text>
</comment>
<dbReference type="InterPro" id="IPR052357">
    <property type="entry name" value="Orn_Lys_Arg_decarboxylase-I"/>
</dbReference>
<evidence type="ECO:0000256" key="5">
    <source>
        <dbReference type="ARBA" id="ARBA00023239"/>
    </source>
</evidence>
<evidence type="ECO:0000259" key="7">
    <source>
        <dbReference type="Pfam" id="PF03711"/>
    </source>
</evidence>
<evidence type="ECO:0000256" key="4">
    <source>
        <dbReference type="ARBA" id="ARBA00022898"/>
    </source>
</evidence>
<name>A0A371AVL1_9FIRM</name>
<dbReference type="InterPro" id="IPR015421">
    <property type="entry name" value="PyrdxlP-dep_Trfase_major"/>
</dbReference>
<feature type="domain" description="Orn/Lys/Arg decarboxylases family 1 pyridoxal-P attachment site" evidence="6">
    <location>
        <begin position="4"/>
        <end position="310"/>
    </location>
</feature>
<dbReference type="Gene3D" id="3.90.100.10">
    <property type="entry name" value="Orn/Lys/Arg decarboxylase, C-terminal domain"/>
    <property type="match status" value="1"/>
</dbReference>
<dbReference type="InterPro" id="IPR008286">
    <property type="entry name" value="Prn/Lys/Arg_de-COase_C"/>
</dbReference>
<reference evidence="8 9" key="1">
    <citation type="submission" date="2018-07" db="EMBL/GenBank/DDBJ databases">
        <title>Anaerosacharophilus polymeroproducens gen. nov. sp. nov., an anaerobic bacterium isolated from salt field.</title>
        <authorList>
            <person name="Kim W."/>
            <person name="Yang S.-H."/>
            <person name="Oh J."/>
            <person name="Lee J.-H."/>
            <person name="Kwon K.K."/>
        </authorList>
    </citation>
    <scope>NUCLEOTIDE SEQUENCE [LARGE SCALE GENOMIC DNA]</scope>
    <source>
        <strain evidence="8 9">MCWD5</strain>
    </source>
</reference>
<comment type="cofactor">
    <cofactor evidence="1">
        <name>pyridoxal 5'-phosphate</name>
        <dbReference type="ChEBI" id="CHEBI:597326"/>
    </cofactor>
</comment>
<keyword evidence="3" id="KW-0210">Decarboxylase</keyword>
<dbReference type="InterPro" id="IPR000310">
    <property type="entry name" value="Orn/Lys/Arg_deCO2ase_major_dom"/>
</dbReference>